<proteinExistence type="predicted"/>
<organism evidence="3 4">
    <name type="scientific">Alicyclobacillus sendaiensis PA2</name>
    <dbReference type="NCBI Taxonomy" id="3029425"/>
    <lineage>
        <taxon>Bacteria</taxon>
        <taxon>Bacillati</taxon>
        <taxon>Bacillota</taxon>
        <taxon>Bacilli</taxon>
        <taxon>Bacillales</taxon>
        <taxon>Alicyclobacillaceae</taxon>
        <taxon>Alicyclobacillus</taxon>
    </lineage>
</organism>
<dbReference type="RefSeq" id="WP_283204465.1">
    <property type="nucleotide sequence ID" value="NZ_JASGCB010000031.1"/>
</dbReference>
<feature type="transmembrane region" description="Helical" evidence="2">
    <location>
        <begin position="62"/>
        <end position="79"/>
    </location>
</feature>
<feature type="region of interest" description="Disordered" evidence="1">
    <location>
        <begin position="852"/>
        <end position="1042"/>
    </location>
</feature>
<feature type="transmembrane region" description="Helical" evidence="2">
    <location>
        <begin position="33"/>
        <end position="55"/>
    </location>
</feature>
<feature type="compositionally biased region" description="Low complexity" evidence="1">
    <location>
        <begin position="1016"/>
        <end position="1025"/>
    </location>
</feature>
<dbReference type="Proteomes" id="UP001529245">
    <property type="component" value="Unassembled WGS sequence"/>
</dbReference>
<feature type="region of interest" description="Disordered" evidence="1">
    <location>
        <begin position="428"/>
        <end position="546"/>
    </location>
</feature>
<feature type="compositionally biased region" description="Polar residues" evidence="1">
    <location>
        <begin position="883"/>
        <end position="906"/>
    </location>
</feature>
<reference evidence="3 4" key="1">
    <citation type="submission" date="2023-04" db="EMBL/GenBank/DDBJ databases">
        <title>A. sendaiensis sub sp. chiapanensis a novel subspecie with specific adaptation in bacterial cell wall isolated from an active volcano.</title>
        <authorList>
            <person name="Alvarez Gutierrez P.E."/>
            <person name="Ortiz Cortes L.Y."/>
        </authorList>
    </citation>
    <scope>NUCLEOTIDE SEQUENCE [LARGE SCALE GENOMIC DNA]</scope>
    <source>
        <strain evidence="3 4">PA2</strain>
    </source>
</reference>
<protein>
    <submittedName>
        <fullName evidence="3">Uncharacterized protein</fullName>
    </submittedName>
</protein>
<feature type="transmembrane region" description="Helical" evidence="2">
    <location>
        <begin position="110"/>
        <end position="128"/>
    </location>
</feature>
<accession>A0ABT6Y167</accession>
<feature type="compositionally biased region" description="Low complexity" evidence="1">
    <location>
        <begin position="858"/>
        <end position="867"/>
    </location>
</feature>
<gene>
    <name evidence="3" type="ORF">QID03_12900</name>
</gene>
<feature type="transmembrane region" description="Helical" evidence="2">
    <location>
        <begin position="319"/>
        <end position="344"/>
    </location>
</feature>
<dbReference type="EMBL" id="JASGCB010000031">
    <property type="protein sequence ID" value="MDI9261057.1"/>
    <property type="molecule type" value="Genomic_DNA"/>
</dbReference>
<feature type="compositionally biased region" description="Gly residues" evidence="1">
    <location>
        <begin position="436"/>
        <end position="450"/>
    </location>
</feature>
<feature type="compositionally biased region" description="Polar residues" evidence="1">
    <location>
        <begin position="956"/>
        <end position="990"/>
    </location>
</feature>
<feature type="transmembrane region" description="Helical" evidence="2">
    <location>
        <begin position="356"/>
        <end position="378"/>
    </location>
</feature>
<feature type="compositionally biased region" description="Basic and acidic residues" evidence="1">
    <location>
        <begin position="991"/>
        <end position="1015"/>
    </location>
</feature>
<evidence type="ECO:0000313" key="4">
    <source>
        <dbReference type="Proteomes" id="UP001529245"/>
    </source>
</evidence>
<comment type="caution">
    <text evidence="3">The sequence shown here is derived from an EMBL/GenBank/DDBJ whole genome shotgun (WGS) entry which is preliminary data.</text>
</comment>
<evidence type="ECO:0000313" key="3">
    <source>
        <dbReference type="EMBL" id="MDI9261057.1"/>
    </source>
</evidence>
<keyword evidence="4" id="KW-1185">Reference proteome</keyword>
<keyword evidence="2" id="KW-0812">Transmembrane</keyword>
<keyword evidence="2" id="KW-0472">Membrane</keyword>
<sequence>MLALLPDITNIAPYPPSNYGFDANGTLGRFDPIYIFASLLWNFCTFIVQVSLAFFQWGIQGTALNGLLDAVLSVIHLGVKTLEPVAFVLAIFVLAGMWVWDLLRKRPTAMWARFVKMFVALLAIWIYGHVNATFVNTLNNVTDETAASLGNVVLSLTHQGETVSSASTTLEQQIWSSLIQLPWEQGEMGGDLSIRSDDLSSVEACATSGVDWTKVQATNKWADALLQLPVGNQGRNCMAGILNSSKYPTAQQAFSSGNRLSVTLAVGFNLLGPVLFLLVFGILAMIARAGFLITLMLGVFVLPVELFPVTRTYGRTFRWALTALAGLVGTAVIDLYVAIVIVVGDVFQNAIQGAPLFLSMLWINVLYFAAIFVFFWLLRRANLRKRIRETVEKVGQRMPDRVPVGLGESIQVTKPAVTQALRRSRVSAAQRMRTVGGSGQSDGGGQGNGSTFGNFDRSRNESSRESASGGTASSFNESPSGNFGSSDTSGRDPSEPAAAVSLIHLSDLDTNRRRRKMSTVDPSSEDGVHENGSNPSVRDTFDRQKGRLPKRALMTDQTRRVPLTSKLKATAAEAAAVLGATASAKGATQALPKFRKATGVVLRKDTRRVPVPESLRTRVLERTADLRQRLAERRGQTALRVRRAKGVTWHEDVRRVPLPEKLRTRADGVKLKIAQSAASVPVNGRRVPATGVAGTLARRRVPLPEHLKARRDEIRARMADSGDASAFTEAIGSPHRGQTRSNTVQEAVNETNVASRLAQPTHAKAVPNGMADREPSHVSIPTSRLVMGGQTEVSARPVSRALVSTQRVRRALGAAGQTAFQTFAMGAGMSEKTEQKIRGTVSQAARALQASVKRVQRAASTTTTASTNAPRHAEDKTKAETPNHVTSQTVKIAQANPQTNPTNDISRASAASAGTISRPKVKPMEKVEKTGVGSGNKAVNESNLSDRPAPTHEKTTSNASFSPKTKSQTAPKTVTEGTGEKVSQASQSSRSLERPSVRRDRPRIRPTESERDTRDTSATTPPSTAQPIVKRALTTKRTPPKS</sequence>
<feature type="compositionally biased region" description="Basic and acidic residues" evidence="1">
    <location>
        <begin position="871"/>
        <end position="881"/>
    </location>
</feature>
<evidence type="ECO:0000256" key="2">
    <source>
        <dbReference type="SAM" id="Phobius"/>
    </source>
</evidence>
<feature type="compositionally biased region" description="Polar residues" evidence="1">
    <location>
        <begin position="469"/>
        <end position="488"/>
    </location>
</feature>
<name>A0ABT6Y167_ALISE</name>
<keyword evidence="2" id="KW-1133">Transmembrane helix</keyword>
<feature type="transmembrane region" description="Helical" evidence="2">
    <location>
        <begin position="85"/>
        <end position="103"/>
    </location>
</feature>
<evidence type="ECO:0000256" key="1">
    <source>
        <dbReference type="SAM" id="MobiDB-lite"/>
    </source>
</evidence>
<feature type="transmembrane region" description="Helical" evidence="2">
    <location>
        <begin position="274"/>
        <end position="307"/>
    </location>
</feature>